<dbReference type="PANTHER" id="PTHR19211">
    <property type="entry name" value="ATP-BINDING TRANSPORT PROTEIN-RELATED"/>
    <property type="match status" value="1"/>
</dbReference>
<reference evidence="7 8" key="1">
    <citation type="journal article" date="2015" name="Sci. Rep.">
        <title>Functional and structural properties of a novel cellulosome-like multienzyme complex: efficient glycoside hydrolysis of water-insoluble 7-xylosyl-10-deacetylpaclitaxel.</title>
        <authorList>
            <person name="Dou T.Y."/>
            <person name="Luan H.W."/>
            <person name="Ge G.B."/>
            <person name="Dong M.M."/>
            <person name="Zou H.F."/>
            <person name="He Y.Q."/>
            <person name="Cui P."/>
            <person name="Wang J.Y."/>
            <person name="Hao D.C."/>
            <person name="Yang S.L."/>
            <person name="Yang L."/>
        </authorList>
    </citation>
    <scope>NUCLEOTIDE SEQUENCE [LARGE SCALE GENOMIC DNA]</scope>
    <source>
        <strain evidence="7 8">F16</strain>
    </source>
</reference>
<evidence type="ECO:0000259" key="6">
    <source>
        <dbReference type="PROSITE" id="PS50893"/>
    </source>
</evidence>
<gene>
    <name evidence="7" type="ORF">M768_05340</name>
</gene>
<keyword evidence="3" id="KW-0067">ATP-binding</keyword>
<dbReference type="SUPFAM" id="SSF52540">
    <property type="entry name" value="P-loop containing nucleoside triphosphate hydrolases"/>
    <property type="match status" value="2"/>
</dbReference>
<dbReference type="FunFam" id="3.40.50.300:FF:000011">
    <property type="entry name" value="Putative ABC transporter ATP-binding component"/>
    <property type="match status" value="1"/>
</dbReference>
<dbReference type="Pfam" id="PF00005">
    <property type="entry name" value="ABC_tran"/>
    <property type="match status" value="2"/>
</dbReference>
<dbReference type="AlphaFoldDB" id="A0A0M0FCQ9"/>
<feature type="domain" description="ABC transporter" evidence="6">
    <location>
        <begin position="370"/>
        <end position="609"/>
    </location>
</feature>
<proteinExistence type="predicted"/>
<dbReference type="InterPro" id="IPR003439">
    <property type="entry name" value="ABC_transporter-like_ATP-bd"/>
</dbReference>
<dbReference type="PANTHER" id="PTHR19211:SF69">
    <property type="entry name" value="ATP-BINDING PROTEIN UUP"/>
    <property type="match status" value="1"/>
</dbReference>
<evidence type="ECO:0000256" key="1">
    <source>
        <dbReference type="ARBA" id="ARBA00022737"/>
    </source>
</evidence>
<dbReference type="InterPro" id="IPR003593">
    <property type="entry name" value="AAA+_ATPase"/>
</dbReference>
<sequence length="610" mass="66061">MASSGAAGAETGVDDGRPARGASTSERSGARGIRVTRRVRPGDDGLVGHLDLSDVTYHLPDGRTLLDGVSLRVADGARVALVGPNGVGKSTLLRIVTGDVAPHGGAVVRSGGLGVMRQDVGRIDDDRTVRDLLVELAPAAVKEAALELAAAEHGIMTVDDEPAQLRYAQALVDWADVGGYDAETAWDEVTDEVLSVPFEKAQWRDVRTLSGGEQKRLALTALLRGPEEVLLLDEPDNHLDVPTKRWLEERLVASPKTVLYVSHDRELLSRTATQVATLEPTPGGGTVWVHGGGFATYGQARADRRERLAELARRWDEEHAKLRELVQTLKTKAAYNDGLASRYQAAKTRLRKFEEAGPPEVLAREQRVTVRLAGGRTAKRAVTCRSLELTGLMKPFDLEVFFGERVAVLGSNGSGKSHFLRLLAAGGSDPEPGVVPDPATSDGVRPAPVAHTGRAVLGSRVRPGWFAQNHDHPELRGRTLLEILHRGDGHRAGMGREGASRALDRYELVGQAEQRFETLSGGQQARFQILLLELDGATLLLLDEPTDNLDLHSAEALEAGLAAFQGTVLAVTHDRWFARGFDRYLVFRGDGEVVEASEPVWDVERVQRAR</sequence>
<evidence type="ECO:0000256" key="5">
    <source>
        <dbReference type="SAM" id="MobiDB-lite"/>
    </source>
</evidence>
<dbReference type="InterPro" id="IPR027417">
    <property type="entry name" value="P-loop_NTPase"/>
</dbReference>
<feature type="coiled-coil region" evidence="4">
    <location>
        <begin position="305"/>
        <end position="356"/>
    </location>
</feature>
<keyword evidence="4" id="KW-0175">Coiled coil</keyword>
<evidence type="ECO:0000256" key="4">
    <source>
        <dbReference type="SAM" id="Coils"/>
    </source>
</evidence>
<dbReference type="GO" id="GO:0005524">
    <property type="term" value="F:ATP binding"/>
    <property type="evidence" value="ECO:0007669"/>
    <property type="project" value="UniProtKB-KW"/>
</dbReference>
<evidence type="ECO:0000256" key="2">
    <source>
        <dbReference type="ARBA" id="ARBA00022741"/>
    </source>
</evidence>
<evidence type="ECO:0000313" key="8">
    <source>
        <dbReference type="Proteomes" id="UP000037387"/>
    </source>
</evidence>
<organism evidence="7 8">
    <name type="scientific">Cellulosimicrobium cellulans F16</name>
    <dbReference type="NCBI Taxonomy" id="1350482"/>
    <lineage>
        <taxon>Bacteria</taxon>
        <taxon>Bacillati</taxon>
        <taxon>Actinomycetota</taxon>
        <taxon>Actinomycetes</taxon>
        <taxon>Micrococcales</taxon>
        <taxon>Promicromonosporaceae</taxon>
        <taxon>Cellulosimicrobium</taxon>
    </lineage>
</organism>
<dbReference type="PROSITE" id="PS50893">
    <property type="entry name" value="ABC_TRANSPORTER_2"/>
    <property type="match status" value="2"/>
</dbReference>
<accession>A0A0M0FCQ9</accession>
<dbReference type="CDD" id="cd03221">
    <property type="entry name" value="ABCF_EF-3"/>
    <property type="match status" value="1"/>
</dbReference>
<keyword evidence="2" id="KW-0547">Nucleotide-binding</keyword>
<comment type="caution">
    <text evidence="7">The sequence shown here is derived from an EMBL/GenBank/DDBJ whole genome shotgun (WGS) entry which is preliminary data.</text>
</comment>
<dbReference type="EMBL" id="ATNL01000006">
    <property type="protein sequence ID" value="KON75359.1"/>
    <property type="molecule type" value="Genomic_DNA"/>
</dbReference>
<keyword evidence="1" id="KW-0677">Repeat</keyword>
<evidence type="ECO:0000256" key="3">
    <source>
        <dbReference type="ARBA" id="ARBA00022840"/>
    </source>
</evidence>
<dbReference type="PATRIC" id="fig|1350482.3.peg.1055"/>
<name>A0A0M0FCQ9_CELCE</name>
<dbReference type="SMART" id="SM00382">
    <property type="entry name" value="AAA"/>
    <property type="match status" value="2"/>
</dbReference>
<evidence type="ECO:0000313" key="7">
    <source>
        <dbReference type="EMBL" id="KON75359.1"/>
    </source>
</evidence>
<dbReference type="Proteomes" id="UP000037387">
    <property type="component" value="Unassembled WGS sequence"/>
</dbReference>
<protein>
    <recommendedName>
        <fullName evidence="6">ABC transporter domain-containing protein</fullName>
    </recommendedName>
</protein>
<keyword evidence="8" id="KW-1185">Reference proteome</keyword>
<feature type="region of interest" description="Disordered" evidence="5">
    <location>
        <begin position="1"/>
        <end position="37"/>
    </location>
</feature>
<dbReference type="Gene3D" id="3.40.50.300">
    <property type="entry name" value="P-loop containing nucleotide triphosphate hydrolases"/>
    <property type="match status" value="2"/>
</dbReference>
<feature type="domain" description="ABC transporter" evidence="6">
    <location>
        <begin position="50"/>
        <end position="309"/>
    </location>
</feature>
<dbReference type="GO" id="GO:0016887">
    <property type="term" value="F:ATP hydrolysis activity"/>
    <property type="evidence" value="ECO:0007669"/>
    <property type="project" value="InterPro"/>
</dbReference>
<dbReference type="InterPro" id="IPR050611">
    <property type="entry name" value="ABCF"/>
</dbReference>